<dbReference type="RefSeq" id="WP_249303452.1">
    <property type="nucleotide sequence ID" value="NZ_CP060634.1"/>
</dbReference>
<dbReference type="AlphaFoldDB" id="A0A7G9G5J8"/>
<accession>A0A7G9G5J8</accession>
<gene>
    <name evidence="1" type="ORF">H9Q78_02645</name>
</gene>
<dbReference type="KEGG" id="qdo:H9Q78_02645"/>
<evidence type="ECO:0000313" key="1">
    <source>
        <dbReference type="EMBL" id="QNM06080.1"/>
    </source>
</evidence>
<reference evidence="1 2" key="1">
    <citation type="submission" date="2020-08" db="EMBL/GenBank/DDBJ databases">
        <authorList>
            <person name="Liu C."/>
            <person name="Sun Q."/>
        </authorList>
    </citation>
    <scope>NUCLEOTIDE SEQUENCE [LARGE SCALE GENOMIC DNA]</scope>
    <source>
        <strain evidence="1 2">NSJ-38</strain>
    </source>
</reference>
<dbReference type="EMBL" id="CP060634">
    <property type="protein sequence ID" value="QNM06080.1"/>
    <property type="molecule type" value="Genomic_DNA"/>
</dbReference>
<sequence length="119" mass="13410">MSDYRTGITAESDAIKEIDKLQQQLDKFSAQSIKIKLDFDTKGIDFNKFNKTFYNLGQQAYDSYSAGFQSADSANDIFNLSKVKRKLQKKVSGSSIVLEGQVPKQIQQNNSLQNAGERF</sequence>
<name>A0A7G9G5J8_9FIRM</name>
<proteinExistence type="predicted"/>
<keyword evidence="2" id="KW-1185">Reference proteome</keyword>
<protein>
    <submittedName>
        <fullName evidence="1">Uncharacterized protein</fullName>
    </submittedName>
</protein>
<organism evidence="1 2">
    <name type="scientific">Qiania dongpingensis</name>
    <dbReference type="NCBI Taxonomy" id="2763669"/>
    <lineage>
        <taxon>Bacteria</taxon>
        <taxon>Bacillati</taxon>
        <taxon>Bacillota</taxon>
        <taxon>Clostridia</taxon>
        <taxon>Lachnospirales</taxon>
        <taxon>Lachnospiraceae</taxon>
        <taxon>Qiania</taxon>
    </lineage>
</organism>
<evidence type="ECO:0000313" key="2">
    <source>
        <dbReference type="Proteomes" id="UP000515823"/>
    </source>
</evidence>
<dbReference type="Proteomes" id="UP000515823">
    <property type="component" value="Chromosome"/>
</dbReference>